<protein>
    <recommendedName>
        <fullName evidence="5">Ribonuclease VapC</fullName>
        <shortName evidence="5">RNase VapC</shortName>
        <ecNumber evidence="5">3.1.-.-</ecNumber>
    </recommendedName>
    <alternativeName>
        <fullName evidence="5">Toxin VapC</fullName>
    </alternativeName>
</protein>
<evidence type="ECO:0000256" key="3">
    <source>
        <dbReference type="ARBA" id="ARBA00022723"/>
    </source>
</evidence>
<dbReference type="eggNOG" id="COG3742">
    <property type="taxonomic scope" value="Bacteria"/>
</dbReference>
<keyword evidence="1 5" id="KW-1277">Toxin-antitoxin system</keyword>
<organism evidence="7 8">
    <name type="scientific">Lutibaculum baratangense AMV1</name>
    <dbReference type="NCBI Taxonomy" id="631454"/>
    <lineage>
        <taxon>Bacteria</taxon>
        <taxon>Pseudomonadati</taxon>
        <taxon>Pseudomonadota</taxon>
        <taxon>Alphaproteobacteria</taxon>
        <taxon>Hyphomicrobiales</taxon>
        <taxon>Tepidamorphaceae</taxon>
        <taxon>Lutibaculum</taxon>
    </lineage>
</organism>
<dbReference type="RefSeq" id="WP_023430678.1">
    <property type="nucleotide sequence ID" value="NZ_AWXZ01000013.1"/>
</dbReference>
<dbReference type="CDD" id="cd09871">
    <property type="entry name" value="PIN_MtVapC28-VapC30-like"/>
    <property type="match status" value="1"/>
</dbReference>
<keyword evidence="5" id="KW-0460">Magnesium</keyword>
<dbReference type="AlphaFoldDB" id="V4RUJ4"/>
<reference evidence="7 8" key="1">
    <citation type="journal article" date="2014" name="Genome Announc.">
        <title>Draft Genome Sequence of Lutibaculum baratangense Strain AMV1T, Isolated from a Mud Volcano in Andamans, India.</title>
        <authorList>
            <person name="Singh A."/>
            <person name="Sreenivas A."/>
            <person name="Sathyanarayana Reddy G."/>
            <person name="Pinnaka A.K."/>
            <person name="Shivaji S."/>
        </authorList>
    </citation>
    <scope>NUCLEOTIDE SEQUENCE [LARGE SCALE GENOMIC DNA]</scope>
    <source>
        <strain evidence="7 8">AMV1</strain>
    </source>
</reference>
<dbReference type="EMBL" id="AWXZ01000013">
    <property type="protein sequence ID" value="ESR26745.1"/>
    <property type="molecule type" value="Genomic_DNA"/>
</dbReference>
<comment type="cofactor">
    <cofactor evidence="5">
        <name>Mg(2+)</name>
        <dbReference type="ChEBI" id="CHEBI:18420"/>
    </cofactor>
</comment>
<feature type="domain" description="PIN" evidence="6">
    <location>
        <begin position="2"/>
        <end position="122"/>
    </location>
</feature>
<evidence type="ECO:0000259" key="6">
    <source>
        <dbReference type="Pfam" id="PF01850"/>
    </source>
</evidence>
<dbReference type="EC" id="3.1.-.-" evidence="5"/>
<comment type="similarity">
    <text evidence="5">Belongs to the PINc/VapC protein family.</text>
</comment>
<dbReference type="OrthoDB" id="32625at2"/>
<comment type="function">
    <text evidence="5">Toxic component of a toxin-antitoxin (TA) system. An RNase.</text>
</comment>
<dbReference type="GO" id="GO:0016787">
    <property type="term" value="F:hydrolase activity"/>
    <property type="evidence" value="ECO:0007669"/>
    <property type="project" value="UniProtKB-KW"/>
</dbReference>
<dbReference type="InterPro" id="IPR002716">
    <property type="entry name" value="PIN_dom"/>
</dbReference>
<feature type="binding site" evidence="5">
    <location>
        <position position="5"/>
    </location>
    <ligand>
        <name>Mg(2+)</name>
        <dbReference type="ChEBI" id="CHEBI:18420"/>
    </ligand>
</feature>
<keyword evidence="4 5" id="KW-0378">Hydrolase</keyword>
<dbReference type="SUPFAM" id="SSF88723">
    <property type="entry name" value="PIN domain-like"/>
    <property type="match status" value="1"/>
</dbReference>
<evidence type="ECO:0000256" key="5">
    <source>
        <dbReference type="HAMAP-Rule" id="MF_00265"/>
    </source>
</evidence>
<accession>V4RUJ4</accession>
<evidence type="ECO:0000256" key="4">
    <source>
        <dbReference type="ARBA" id="ARBA00022801"/>
    </source>
</evidence>
<dbReference type="STRING" id="631454.N177_0529"/>
<dbReference type="Proteomes" id="UP000017819">
    <property type="component" value="Unassembled WGS sequence"/>
</dbReference>
<evidence type="ECO:0000256" key="2">
    <source>
        <dbReference type="ARBA" id="ARBA00022722"/>
    </source>
</evidence>
<dbReference type="GO" id="GO:0000287">
    <property type="term" value="F:magnesium ion binding"/>
    <property type="evidence" value="ECO:0007669"/>
    <property type="project" value="UniProtKB-UniRule"/>
</dbReference>
<name>V4RUJ4_9HYPH</name>
<dbReference type="PATRIC" id="fig|631454.5.peg.519"/>
<dbReference type="InterPro" id="IPR022907">
    <property type="entry name" value="VapC_family"/>
</dbReference>
<evidence type="ECO:0000313" key="7">
    <source>
        <dbReference type="EMBL" id="ESR26745.1"/>
    </source>
</evidence>
<dbReference type="HAMAP" id="MF_00265">
    <property type="entry name" value="VapC_Nob1"/>
    <property type="match status" value="1"/>
</dbReference>
<sequence length="127" mass="13776">MIVVDTSALMAILLREPRAEACDRALEQTPDLIMPTGTMTEALIVATRRGVRGEMELMLGSLGLDIVPVTAATAKAAASAYVRWGKGMHPARLNFGDCFAYQEAMERRCPLLYVGNDFAQTDVQSAL</sequence>
<dbReference type="InterPro" id="IPR029060">
    <property type="entry name" value="PIN-like_dom_sf"/>
</dbReference>
<keyword evidence="3 5" id="KW-0479">Metal-binding</keyword>
<evidence type="ECO:0000256" key="1">
    <source>
        <dbReference type="ARBA" id="ARBA00022649"/>
    </source>
</evidence>
<gene>
    <name evidence="5" type="primary">vapC</name>
    <name evidence="7" type="ORF">N177_0529</name>
</gene>
<dbReference type="GO" id="GO:0090729">
    <property type="term" value="F:toxin activity"/>
    <property type="evidence" value="ECO:0007669"/>
    <property type="project" value="UniProtKB-KW"/>
</dbReference>
<dbReference type="GO" id="GO:0004540">
    <property type="term" value="F:RNA nuclease activity"/>
    <property type="evidence" value="ECO:0007669"/>
    <property type="project" value="InterPro"/>
</dbReference>
<evidence type="ECO:0000313" key="8">
    <source>
        <dbReference type="Proteomes" id="UP000017819"/>
    </source>
</evidence>
<keyword evidence="5" id="KW-0800">Toxin</keyword>
<dbReference type="Pfam" id="PF01850">
    <property type="entry name" value="PIN"/>
    <property type="match status" value="1"/>
</dbReference>
<feature type="binding site" evidence="5">
    <location>
        <position position="97"/>
    </location>
    <ligand>
        <name>Mg(2+)</name>
        <dbReference type="ChEBI" id="CHEBI:18420"/>
    </ligand>
</feature>
<comment type="caution">
    <text evidence="7">The sequence shown here is derived from an EMBL/GenBank/DDBJ whole genome shotgun (WGS) entry which is preliminary data.</text>
</comment>
<proteinExistence type="inferred from homology"/>
<keyword evidence="2 5" id="KW-0540">Nuclease</keyword>
<dbReference type="Gene3D" id="3.40.50.1010">
    <property type="entry name" value="5'-nuclease"/>
    <property type="match status" value="1"/>
</dbReference>
<keyword evidence="8" id="KW-1185">Reference proteome</keyword>